<protein>
    <submittedName>
        <fullName evidence="13">Sodium channel protein Nach</fullName>
    </submittedName>
</protein>
<evidence type="ECO:0000256" key="12">
    <source>
        <dbReference type="RuleBase" id="RU000679"/>
    </source>
</evidence>
<dbReference type="InParanoid" id="A0A212F4Q4"/>
<dbReference type="GO" id="GO:0015280">
    <property type="term" value="F:ligand-gated sodium channel activity"/>
    <property type="evidence" value="ECO:0007669"/>
    <property type="project" value="TreeGrafter"/>
</dbReference>
<evidence type="ECO:0000256" key="4">
    <source>
        <dbReference type="ARBA" id="ARBA00022461"/>
    </source>
</evidence>
<name>A0A212F4Q4_DANPL</name>
<keyword evidence="10 12" id="KW-0739">Sodium transport</keyword>
<dbReference type="GO" id="GO:0005886">
    <property type="term" value="C:plasma membrane"/>
    <property type="evidence" value="ECO:0007669"/>
    <property type="project" value="TreeGrafter"/>
</dbReference>
<keyword evidence="6" id="KW-1133">Transmembrane helix</keyword>
<comment type="caution">
    <text evidence="13">The sequence shown here is derived from an EMBL/GenBank/DDBJ whole genome shotgun (WGS) entry which is preliminary data.</text>
</comment>
<evidence type="ECO:0000256" key="3">
    <source>
        <dbReference type="ARBA" id="ARBA00022448"/>
    </source>
</evidence>
<dbReference type="KEGG" id="dpl:KGM_209994A"/>
<keyword evidence="9" id="KW-0472">Membrane</keyword>
<keyword evidence="7" id="KW-0915">Sodium</keyword>
<dbReference type="Proteomes" id="UP000007151">
    <property type="component" value="Unassembled WGS sequence"/>
</dbReference>
<dbReference type="AlphaFoldDB" id="A0A212F4Q4"/>
<keyword evidence="4 12" id="KW-0894">Sodium channel</keyword>
<evidence type="ECO:0000256" key="1">
    <source>
        <dbReference type="ARBA" id="ARBA00004141"/>
    </source>
</evidence>
<dbReference type="PANTHER" id="PTHR11690:SF237">
    <property type="entry name" value="PICKPOCKET 16-RELATED"/>
    <property type="match status" value="1"/>
</dbReference>
<evidence type="ECO:0000256" key="11">
    <source>
        <dbReference type="ARBA" id="ARBA00023303"/>
    </source>
</evidence>
<keyword evidence="8 12" id="KW-0406">Ion transport</keyword>
<dbReference type="PANTHER" id="PTHR11690">
    <property type="entry name" value="AMILORIDE-SENSITIVE SODIUM CHANNEL-RELATED"/>
    <property type="match status" value="1"/>
</dbReference>
<dbReference type="Pfam" id="PF00858">
    <property type="entry name" value="ASC"/>
    <property type="match status" value="1"/>
</dbReference>
<evidence type="ECO:0000313" key="14">
    <source>
        <dbReference type="Proteomes" id="UP000007151"/>
    </source>
</evidence>
<accession>A0A212F4Q4</accession>
<keyword evidence="11 12" id="KW-0407">Ion channel</keyword>
<comment type="similarity">
    <text evidence="2 12">Belongs to the amiloride-sensitive sodium channel (TC 1.A.6) family.</text>
</comment>
<proteinExistence type="inferred from homology"/>
<reference evidence="13 14" key="1">
    <citation type="journal article" date="2011" name="Cell">
        <title>The monarch butterfly genome yields insights into long-distance migration.</title>
        <authorList>
            <person name="Zhan S."/>
            <person name="Merlin C."/>
            <person name="Boore J.L."/>
            <person name="Reppert S.M."/>
        </authorList>
    </citation>
    <scope>NUCLEOTIDE SEQUENCE [LARGE SCALE GENOMIC DNA]</scope>
    <source>
        <strain evidence="13">F-2</strain>
    </source>
</reference>
<dbReference type="EMBL" id="AGBW02010320">
    <property type="protein sequence ID" value="OWR48728.1"/>
    <property type="molecule type" value="Genomic_DNA"/>
</dbReference>
<evidence type="ECO:0000256" key="9">
    <source>
        <dbReference type="ARBA" id="ARBA00023136"/>
    </source>
</evidence>
<evidence type="ECO:0000256" key="7">
    <source>
        <dbReference type="ARBA" id="ARBA00023053"/>
    </source>
</evidence>
<comment type="subcellular location">
    <subcellularLocation>
        <location evidence="1">Membrane</location>
        <topology evidence="1">Multi-pass membrane protein</topology>
    </subcellularLocation>
</comment>
<evidence type="ECO:0000256" key="2">
    <source>
        <dbReference type="ARBA" id="ARBA00007193"/>
    </source>
</evidence>
<keyword evidence="14" id="KW-1185">Reference proteome</keyword>
<evidence type="ECO:0000256" key="8">
    <source>
        <dbReference type="ARBA" id="ARBA00023065"/>
    </source>
</evidence>
<evidence type="ECO:0000256" key="6">
    <source>
        <dbReference type="ARBA" id="ARBA00022989"/>
    </source>
</evidence>
<dbReference type="eggNOG" id="KOG4294">
    <property type="taxonomic scope" value="Eukaryota"/>
</dbReference>
<feature type="non-terminal residue" evidence="13">
    <location>
        <position position="255"/>
    </location>
</feature>
<dbReference type="Gene3D" id="2.60.470.10">
    <property type="entry name" value="Acid-sensing ion channels like domains"/>
    <property type="match status" value="1"/>
</dbReference>
<organism evidence="13 14">
    <name type="scientific">Danaus plexippus plexippus</name>
    <dbReference type="NCBI Taxonomy" id="278856"/>
    <lineage>
        <taxon>Eukaryota</taxon>
        <taxon>Metazoa</taxon>
        <taxon>Ecdysozoa</taxon>
        <taxon>Arthropoda</taxon>
        <taxon>Hexapoda</taxon>
        <taxon>Insecta</taxon>
        <taxon>Pterygota</taxon>
        <taxon>Neoptera</taxon>
        <taxon>Endopterygota</taxon>
        <taxon>Lepidoptera</taxon>
        <taxon>Glossata</taxon>
        <taxon>Ditrysia</taxon>
        <taxon>Papilionoidea</taxon>
        <taxon>Nymphalidae</taxon>
        <taxon>Danainae</taxon>
        <taxon>Danaini</taxon>
        <taxon>Danaina</taxon>
        <taxon>Danaus</taxon>
        <taxon>Danaus</taxon>
    </lineage>
</organism>
<keyword evidence="3 12" id="KW-0813">Transport</keyword>
<keyword evidence="5 12" id="KW-0812">Transmembrane</keyword>
<dbReference type="InterPro" id="IPR001873">
    <property type="entry name" value="ENaC"/>
</dbReference>
<gene>
    <name evidence="13" type="ORF">KGM_209994A</name>
</gene>
<evidence type="ECO:0000256" key="10">
    <source>
        <dbReference type="ARBA" id="ARBA00023201"/>
    </source>
</evidence>
<evidence type="ECO:0000256" key="5">
    <source>
        <dbReference type="ARBA" id="ARBA00022692"/>
    </source>
</evidence>
<sequence length="255" mass="29333">MSILKNHYFTVDSVMEKVHQKCEDLMLYCEFNKKTKNCADLFSLIKTYEGFCCVFNYAALKDVNVEELSNEEDTEYYIDPSTQEKSNNILVTSESGRGSGLSVVFNVEPQDYPDWSLSPYYGAKILISDPNDYPETTVLYKYVKVGDALEIKVEPMVFTSDDNLRSVPIDKRGCSFHDETILVHTNRYSTETCKTECKMKRYKEGCGCVPYKYPSAYRSKENETCKPICYTECRDKKYSITSDVMPLVTEIYTGI</sequence>
<evidence type="ECO:0000313" key="13">
    <source>
        <dbReference type="EMBL" id="OWR48728.1"/>
    </source>
</evidence>